<proteinExistence type="predicted"/>
<dbReference type="OrthoDB" id="9800154at2"/>
<dbReference type="STRING" id="261654.GA0070611_4822"/>
<feature type="domain" description="STAS" evidence="2">
    <location>
        <begin position="158"/>
        <end position="269"/>
    </location>
</feature>
<name>A0A1A9A300_9ACTN</name>
<keyword evidence="1" id="KW-0597">Phosphoprotein</keyword>
<dbReference type="CDD" id="cd07041">
    <property type="entry name" value="STAS_RsbR_RsbS_like"/>
    <property type="match status" value="1"/>
</dbReference>
<evidence type="ECO:0000313" key="4">
    <source>
        <dbReference type="Proteomes" id="UP000199385"/>
    </source>
</evidence>
<dbReference type="PATRIC" id="fig|261654.4.peg.4888"/>
<protein>
    <submittedName>
        <fullName evidence="3">RsbT co-antagonist protein RsbR</fullName>
    </submittedName>
</protein>
<organism evidence="3 4">
    <name type="scientific">Micromonospora auratinigra</name>
    <dbReference type="NCBI Taxonomy" id="261654"/>
    <lineage>
        <taxon>Bacteria</taxon>
        <taxon>Bacillati</taxon>
        <taxon>Actinomycetota</taxon>
        <taxon>Actinomycetes</taxon>
        <taxon>Micromonosporales</taxon>
        <taxon>Micromonosporaceae</taxon>
        <taxon>Micromonospora</taxon>
    </lineage>
</organism>
<dbReference type="SUPFAM" id="SSF52091">
    <property type="entry name" value="SpoIIaa-like"/>
    <property type="match status" value="1"/>
</dbReference>
<dbReference type="PANTHER" id="PTHR33745:SF3">
    <property type="entry name" value="RSBT CO-ANTAGONIST PROTEIN RSBRC"/>
    <property type="match status" value="1"/>
</dbReference>
<dbReference type="Gene3D" id="3.30.750.24">
    <property type="entry name" value="STAS domain"/>
    <property type="match status" value="1"/>
</dbReference>
<reference evidence="4" key="1">
    <citation type="submission" date="2016-06" db="EMBL/GenBank/DDBJ databases">
        <authorList>
            <person name="Varghese N."/>
            <person name="Submissions Spin"/>
        </authorList>
    </citation>
    <scope>NUCLEOTIDE SEQUENCE [LARGE SCALE GENOMIC DNA]</scope>
    <source>
        <strain evidence="4">DSM 44815</strain>
    </source>
</reference>
<evidence type="ECO:0000313" key="3">
    <source>
        <dbReference type="EMBL" id="SBT50576.1"/>
    </source>
</evidence>
<dbReference type="RefSeq" id="WP_091668399.1">
    <property type="nucleotide sequence ID" value="NZ_LT594323.1"/>
</dbReference>
<sequence>MALDAESSGRLARLLSEHADRLTERWTEIVATSLRGRLSQAELARQVRELHRSMVDAAGNGLADLADEHGGELRAVLSELSQGRARQGFSATETAISVFALKDALLELMEQQPDVATLRDFVAFSALLDQMGLFTFETFVRARESLIADQAEQLLELSTPVVKLWEGVVAVPLVGTLDSARAQVVMERLLQTLVDTGSPYAIIDITGVPAVDTQVAQHILKTVVAARLMGADCIISGIRPQIAQTIVALGIEFGDIATKASLADALRHVLRLTGVETTSRRHRRES</sequence>
<dbReference type="PANTHER" id="PTHR33745">
    <property type="entry name" value="RSBT ANTAGONIST PROTEIN RSBS-RELATED"/>
    <property type="match status" value="1"/>
</dbReference>
<accession>A0A1A9A300</accession>
<dbReference type="InterPro" id="IPR002645">
    <property type="entry name" value="STAS_dom"/>
</dbReference>
<dbReference type="Pfam" id="PF14361">
    <property type="entry name" value="RsbRD_N"/>
    <property type="match status" value="1"/>
</dbReference>
<dbReference type="InterPro" id="IPR036513">
    <property type="entry name" value="STAS_dom_sf"/>
</dbReference>
<dbReference type="PROSITE" id="PS50801">
    <property type="entry name" value="STAS"/>
    <property type="match status" value="1"/>
</dbReference>
<dbReference type="AlphaFoldDB" id="A0A1A9A300"/>
<dbReference type="InterPro" id="IPR025751">
    <property type="entry name" value="RsbRD_N_dom"/>
</dbReference>
<gene>
    <name evidence="3" type="ORF">GA0070611_4822</name>
</gene>
<keyword evidence="4" id="KW-1185">Reference proteome</keyword>
<dbReference type="InterPro" id="IPR051932">
    <property type="entry name" value="Bact_StressResp_Reg"/>
</dbReference>
<dbReference type="Pfam" id="PF01740">
    <property type="entry name" value="STAS"/>
    <property type="match status" value="1"/>
</dbReference>
<dbReference type="Proteomes" id="UP000199385">
    <property type="component" value="Chromosome I"/>
</dbReference>
<evidence type="ECO:0000259" key="2">
    <source>
        <dbReference type="PROSITE" id="PS50801"/>
    </source>
</evidence>
<evidence type="ECO:0000256" key="1">
    <source>
        <dbReference type="ARBA" id="ARBA00022553"/>
    </source>
</evidence>
<dbReference type="EMBL" id="LT594323">
    <property type="protein sequence ID" value="SBT50576.1"/>
    <property type="molecule type" value="Genomic_DNA"/>
</dbReference>